<dbReference type="PROSITE" id="PS50041">
    <property type="entry name" value="C_TYPE_LECTIN_2"/>
    <property type="match status" value="1"/>
</dbReference>
<dbReference type="InterPro" id="IPR050828">
    <property type="entry name" value="C-type_lectin/matrix_domain"/>
</dbReference>
<keyword evidence="3" id="KW-0472">Membrane</keyword>
<dbReference type="PANTHER" id="PTHR45710:SF39">
    <property type="entry name" value="C-TYPE LECTIN DOMAIN FAMILY 4 MEMBER M"/>
    <property type="match status" value="1"/>
</dbReference>
<evidence type="ECO:0000259" key="4">
    <source>
        <dbReference type="PROSITE" id="PS50041"/>
    </source>
</evidence>
<dbReference type="InterPro" id="IPR016186">
    <property type="entry name" value="C-type_lectin-like/link_sf"/>
</dbReference>
<gene>
    <name evidence="5" type="ORF">GOODEAATRI_029570</name>
</gene>
<reference evidence="5 6" key="1">
    <citation type="submission" date="2021-06" db="EMBL/GenBank/DDBJ databases">
        <authorList>
            <person name="Palmer J.M."/>
        </authorList>
    </citation>
    <scope>NUCLEOTIDE SEQUENCE [LARGE SCALE GENOMIC DNA]</scope>
    <source>
        <strain evidence="5 6">GA_2019</strain>
        <tissue evidence="5">Muscle</tissue>
    </source>
</reference>
<accession>A0ABV0NEQ4</accession>
<dbReference type="InterPro" id="IPR001304">
    <property type="entry name" value="C-type_lectin-like"/>
</dbReference>
<name>A0ABV0NEQ4_9TELE</name>
<sequence length="244" mass="28465">SAGLLRDNEAERRFLCYQKLTCCFGSLCVILVLAIIGVCFYYVSSHKSDEEELKHLKANQTFLLQEMCNLTNINKNLAERIETMKKTWNEHNISRAQWSIDEYCRMENNKRTCVSCQKDWLQSQSSCYAVNNAEPPHQKTWEEARENCRGKSSDLTVVDNEAEKAFVKNNSWVNDRIKGYWIGLRVEEGKWKWIDGSDLTNQAWIQQHYATDGQCVTSLQNREWRSVRCNETNAWICEKKALSV</sequence>
<evidence type="ECO:0000256" key="2">
    <source>
        <dbReference type="ARBA" id="ARBA00023157"/>
    </source>
</evidence>
<dbReference type="SMART" id="SM00034">
    <property type="entry name" value="CLECT"/>
    <property type="match status" value="1"/>
</dbReference>
<dbReference type="PROSITE" id="PS00615">
    <property type="entry name" value="C_TYPE_LECTIN_1"/>
    <property type="match status" value="1"/>
</dbReference>
<evidence type="ECO:0000256" key="3">
    <source>
        <dbReference type="SAM" id="Phobius"/>
    </source>
</evidence>
<dbReference type="PANTHER" id="PTHR45710">
    <property type="entry name" value="C-TYPE LECTIN DOMAIN-CONTAINING PROTEIN 180"/>
    <property type="match status" value="1"/>
</dbReference>
<evidence type="ECO:0000256" key="1">
    <source>
        <dbReference type="ARBA" id="ARBA00004401"/>
    </source>
</evidence>
<dbReference type="EMBL" id="JAHRIO010034396">
    <property type="protein sequence ID" value="MEQ2169879.1"/>
    <property type="molecule type" value="Genomic_DNA"/>
</dbReference>
<dbReference type="InterPro" id="IPR016187">
    <property type="entry name" value="CTDL_fold"/>
</dbReference>
<organism evidence="5 6">
    <name type="scientific">Goodea atripinnis</name>
    <dbReference type="NCBI Taxonomy" id="208336"/>
    <lineage>
        <taxon>Eukaryota</taxon>
        <taxon>Metazoa</taxon>
        <taxon>Chordata</taxon>
        <taxon>Craniata</taxon>
        <taxon>Vertebrata</taxon>
        <taxon>Euteleostomi</taxon>
        <taxon>Actinopterygii</taxon>
        <taxon>Neopterygii</taxon>
        <taxon>Teleostei</taxon>
        <taxon>Neoteleostei</taxon>
        <taxon>Acanthomorphata</taxon>
        <taxon>Ovalentaria</taxon>
        <taxon>Atherinomorphae</taxon>
        <taxon>Cyprinodontiformes</taxon>
        <taxon>Goodeidae</taxon>
        <taxon>Goodea</taxon>
    </lineage>
</organism>
<dbReference type="Gene3D" id="3.10.100.10">
    <property type="entry name" value="Mannose-Binding Protein A, subunit A"/>
    <property type="match status" value="1"/>
</dbReference>
<dbReference type="SUPFAM" id="SSF56436">
    <property type="entry name" value="C-type lectin-like"/>
    <property type="match status" value="1"/>
</dbReference>
<protein>
    <recommendedName>
        <fullName evidence="4">C-type lectin domain-containing protein</fullName>
    </recommendedName>
</protein>
<evidence type="ECO:0000313" key="6">
    <source>
        <dbReference type="Proteomes" id="UP001476798"/>
    </source>
</evidence>
<feature type="domain" description="C-type lectin" evidence="4">
    <location>
        <begin position="123"/>
        <end position="238"/>
    </location>
</feature>
<feature type="non-terminal residue" evidence="5">
    <location>
        <position position="1"/>
    </location>
</feature>
<comment type="subcellular location">
    <subcellularLocation>
        <location evidence="1">Cell membrane</location>
        <topology evidence="1">Single-pass type II membrane protein</topology>
    </subcellularLocation>
</comment>
<keyword evidence="6" id="KW-1185">Reference proteome</keyword>
<dbReference type="Pfam" id="PF00059">
    <property type="entry name" value="Lectin_C"/>
    <property type="match status" value="1"/>
</dbReference>
<dbReference type="InterPro" id="IPR018378">
    <property type="entry name" value="C-type_lectin_CS"/>
</dbReference>
<keyword evidence="2" id="KW-1015">Disulfide bond</keyword>
<dbReference type="Proteomes" id="UP001476798">
    <property type="component" value="Unassembled WGS sequence"/>
</dbReference>
<keyword evidence="3" id="KW-0812">Transmembrane</keyword>
<comment type="caution">
    <text evidence="5">The sequence shown here is derived from an EMBL/GenBank/DDBJ whole genome shotgun (WGS) entry which is preliminary data.</text>
</comment>
<feature type="transmembrane region" description="Helical" evidence="3">
    <location>
        <begin position="20"/>
        <end position="43"/>
    </location>
</feature>
<evidence type="ECO:0000313" key="5">
    <source>
        <dbReference type="EMBL" id="MEQ2169879.1"/>
    </source>
</evidence>
<keyword evidence="3" id="KW-1133">Transmembrane helix</keyword>
<proteinExistence type="predicted"/>